<evidence type="ECO:0000313" key="9">
    <source>
        <dbReference type="EMBL" id="CEF89335.1"/>
    </source>
</evidence>
<protein>
    <recommendedName>
        <fullName evidence="7">Nicotinamide phosphoribosyltransferase</fullName>
        <ecNumber evidence="6">2.4.2.12</ecNumber>
    </recommendedName>
</protein>
<comment type="similarity">
    <text evidence="1">Belongs to the NAPRTase family.</text>
</comment>
<dbReference type="SUPFAM" id="SSF51690">
    <property type="entry name" value="Nicotinate/Quinolinate PRTase C-terminal domain-like"/>
    <property type="match status" value="1"/>
</dbReference>
<dbReference type="PANTHER" id="PTHR43816:SF1">
    <property type="entry name" value="NICOTINAMIDE PHOSPHORIBOSYLTRANSFERASE"/>
    <property type="match status" value="1"/>
</dbReference>
<dbReference type="Gene3D" id="3.20.20.70">
    <property type="entry name" value="Aldolase class I"/>
    <property type="match status" value="1"/>
</dbReference>
<feature type="domain" description="Nicotinate/nicotinamide phosphoribosyltransferase" evidence="8">
    <location>
        <begin position="189"/>
        <end position="523"/>
    </location>
</feature>
<evidence type="ECO:0000256" key="7">
    <source>
        <dbReference type="ARBA" id="ARBA00035036"/>
    </source>
</evidence>
<organism evidence="9 10">
    <name type="scientific">Pseudomonas phage vB_PaeM_C2-10_Ab08</name>
    <dbReference type="NCBI Taxonomy" id="1548903"/>
    <lineage>
        <taxon>Viruses</taxon>
        <taxon>Duplodnaviria</taxon>
        <taxon>Heunggongvirae</taxon>
        <taxon>Uroviricota</taxon>
        <taxon>Caudoviricetes</taxon>
        <taxon>Vandenendeviridae</taxon>
        <taxon>Skurskavirinae</taxon>
        <taxon>Pakpunavirus</taxon>
        <taxon>Pakpunavirus CAb1</taxon>
    </lineage>
</organism>
<dbReference type="GO" id="GO:0047280">
    <property type="term" value="F:nicotinamide phosphoribosyltransferase activity"/>
    <property type="evidence" value="ECO:0007669"/>
    <property type="project" value="UniProtKB-EC"/>
</dbReference>
<keyword evidence="2" id="KW-0662">Pyridine nucleotide biosynthesis</keyword>
<dbReference type="EMBL" id="LN610575">
    <property type="protein sequence ID" value="CEF89335.1"/>
    <property type="molecule type" value="Genomic_DNA"/>
</dbReference>
<comment type="pathway">
    <text evidence="5">Cofactor biosynthesis; NAD(+) biosynthesis; nicotinamide D-ribonucleotide from 5-phospho-alpha-D-ribose 1-diphosphate and nicotinamide: step 1/1.</text>
</comment>
<accession>A0A0A1IVK1</accession>
<evidence type="ECO:0000256" key="2">
    <source>
        <dbReference type="ARBA" id="ARBA00022642"/>
    </source>
</evidence>
<proteinExistence type="inferred from homology"/>
<dbReference type="GO" id="GO:0009435">
    <property type="term" value="P:NAD+ biosynthetic process"/>
    <property type="evidence" value="ECO:0007669"/>
    <property type="project" value="InterPro"/>
</dbReference>
<dbReference type="PANTHER" id="PTHR43816">
    <property type="entry name" value="NICOTINAMIDE PHOSPHORIBOSYLTRANSFERASE"/>
    <property type="match status" value="1"/>
</dbReference>
<reference evidence="9 10" key="1">
    <citation type="journal article" date="2015" name="PLoS ONE">
        <title>Investigation of a Large Collection of Pseudomonas aeruginosa Bacteriophages Collected from a Single Environmental Source in Abidjan, Cote d'Ivoire.</title>
        <authorList>
            <person name="Essoh C."/>
            <person name="Latino L."/>
            <person name="Midoux C."/>
            <person name="Blouin Y."/>
            <person name="Loukou G."/>
            <person name="Nguetta S.P."/>
            <person name="Lathro S."/>
            <person name="Cablanmian A."/>
            <person name="Kouassi A.K."/>
            <person name="Vergnaud G."/>
            <person name="Pourcel C."/>
        </authorList>
    </citation>
    <scope>NUCLEOTIDE SEQUENCE [LARGE SCALE GENOMIC DNA]</scope>
    <source>
        <strain evidence="9">Ab08</strain>
    </source>
</reference>
<dbReference type="Pfam" id="PF04095">
    <property type="entry name" value="NAPRTase"/>
    <property type="match status" value="1"/>
</dbReference>
<evidence type="ECO:0000256" key="6">
    <source>
        <dbReference type="ARBA" id="ARBA00035024"/>
    </source>
</evidence>
<dbReference type="NCBIfam" id="NF006629">
    <property type="entry name" value="PRK09198.1"/>
    <property type="match status" value="1"/>
</dbReference>
<dbReference type="InterPro" id="IPR013785">
    <property type="entry name" value="Aldolase_TIM"/>
</dbReference>
<dbReference type="SMR" id="A0A0A1IVK1"/>
<dbReference type="InterPro" id="IPR016471">
    <property type="entry name" value="Nicotinamide_PRibTrfase"/>
</dbReference>
<dbReference type="InterPro" id="IPR041525">
    <property type="entry name" value="N/Namide_PRibTrfase"/>
</dbReference>
<evidence type="ECO:0000256" key="5">
    <source>
        <dbReference type="ARBA" id="ARBA00035007"/>
    </source>
</evidence>
<keyword evidence="4 9" id="KW-0808">Transferase</keyword>
<keyword evidence="3 9" id="KW-0328">Glycosyltransferase</keyword>
<name>A0A0A1IVK1_9CAUD</name>
<sequence length="562" mass="63004">MKILPHLSTDGYKIGHGSMYSEGTQLVYSNLTPRSDKIYRKTHATDFYDGTLKWVGGRAAWMEIVESWEGFFKADEENAVGRYARFLTGYFGREMEAVEQLRALHKLGYLPLEVKSLTEGVSVPMGVPVLTIKNTLPEFYWLVNYHETLISAMTWKTATNATIAAEYAAMGRYYANHTGCYDDFLLSVQFHDFSARGMSGIEDAARSGVGHLTSFVGSDTLAAAIYAEDYYNATGLVACSVPATEHAVATSNILRIEKEMKDGEGKGGREEAERRFLVELMGKFPSGILSYVADSFDFWGVLTDILPSIKDQIMERDGKLVVRPDSGDPVEVICGLGDVEVVESLEHWDIMDAVNGNDAFVLEFEDKYFKVIPTEWDQYEYVVGYKLEEVSEAQVKGAIQVLWETFGGTVNEAGYKMLDSHIGLIYGDSITTRRAAKILERLKEKGFASLNVVFGVGSYTYQCNTRDTFGFAVKATYTEVNGEGIAIFKDPKTDSKKKSAKGLLKVYRDQDNGRFLRLKDDVSKEEEATGHLRTFFKDGKWDTEDLKNNDLESIRYRIKNGV</sequence>
<dbReference type="EC" id="2.4.2.12" evidence="6"/>
<evidence type="ECO:0000256" key="1">
    <source>
        <dbReference type="ARBA" id="ARBA00010897"/>
    </source>
</evidence>
<gene>
    <name evidence="9" type="primary">ORF20</name>
</gene>
<evidence type="ECO:0000256" key="4">
    <source>
        <dbReference type="ARBA" id="ARBA00022679"/>
    </source>
</evidence>
<dbReference type="Proteomes" id="UP000030224">
    <property type="component" value="Segment"/>
</dbReference>
<dbReference type="InterPro" id="IPR036068">
    <property type="entry name" value="Nicotinate_pribotase-like_C"/>
</dbReference>
<evidence type="ECO:0000313" key="10">
    <source>
        <dbReference type="Proteomes" id="UP000030224"/>
    </source>
</evidence>
<evidence type="ECO:0000256" key="3">
    <source>
        <dbReference type="ARBA" id="ARBA00022676"/>
    </source>
</evidence>
<evidence type="ECO:0000259" key="8">
    <source>
        <dbReference type="Pfam" id="PF04095"/>
    </source>
</evidence>